<reference evidence="4" key="1">
    <citation type="submission" date="2022-10" db="EMBL/GenBank/DDBJ databases">
        <title>Genome assembly of Pristionchus species.</title>
        <authorList>
            <person name="Yoshida K."/>
            <person name="Sommer R.J."/>
        </authorList>
    </citation>
    <scope>NUCLEOTIDE SEQUENCE [LARGE SCALE GENOMIC DNA]</scope>
    <source>
        <strain evidence="4">RS5460</strain>
    </source>
</reference>
<keyword evidence="4" id="KW-1185">Reference proteome</keyword>
<feature type="non-terminal residue" evidence="3">
    <location>
        <position position="374"/>
    </location>
</feature>
<feature type="region of interest" description="Disordered" evidence="1">
    <location>
        <begin position="336"/>
        <end position="374"/>
    </location>
</feature>
<evidence type="ECO:0000313" key="3">
    <source>
        <dbReference type="EMBL" id="GMR30726.1"/>
    </source>
</evidence>
<feature type="non-terminal residue" evidence="3">
    <location>
        <position position="1"/>
    </location>
</feature>
<evidence type="ECO:0000256" key="1">
    <source>
        <dbReference type="SAM" id="MobiDB-lite"/>
    </source>
</evidence>
<feature type="chain" id="PRO_5042844867" evidence="2">
    <location>
        <begin position="19"/>
        <end position="374"/>
    </location>
</feature>
<accession>A0AAN5C6W0</accession>
<evidence type="ECO:0000256" key="2">
    <source>
        <dbReference type="SAM" id="SignalP"/>
    </source>
</evidence>
<feature type="compositionally biased region" description="Polar residues" evidence="1">
    <location>
        <begin position="361"/>
        <end position="374"/>
    </location>
</feature>
<proteinExistence type="predicted"/>
<organism evidence="3 4">
    <name type="scientific">Pristionchus mayeri</name>
    <dbReference type="NCBI Taxonomy" id="1317129"/>
    <lineage>
        <taxon>Eukaryota</taxon>
        <taxon>Metazoa</taxon>
        <taxon>Ecdysozoa</taxon>
        <taxon>Nematoda</taxon>
        <taxon>Chromadorea</taxon>
        <taxon>Rhabditida</taxon>
        <taxon>Rhabditina</taxon>
        <taxon>Diplogasteromorpha</taxon>
        <taxon>Diplogasteroidea</taxon>
        <taxon>Neodiplogasteridae</taxon>
        <taxon>Pristionchus</taxon>
    </lineage>
</organism>
<protein>
    <submittedName>
        <fullName evidence="3">Uncharacterized protein</fullName>
    </submittedName>
</protein>
<sequence length="374" mass="39538">LKMLFPVLLLLCSVAVDARVTFAKSEVLDNVDLKGVNAMAPFRCSNGCRVYSPTQSDTIAIFDGAGNQKKSLRDLSNDDGLPNGYELPGGNYQLKNTGLADQPFVFYAVEKAAAKYGSAVFYRTNTDPMLLETTATGPVTVLSTTGAVTFSAFDGFIEGYLPTVYAAGFDSIANCRAVYTPSSKITLAYSSISVHSPIATIDIKRGAFGQLLSVSGEDAQYTLASDASAVFTSPGYVGCPAIPSVGDSLYTLLPRIAGIQDYAMALSSKGLSLMVHGDYNIAKESDAIILTVNGNTKRLFGKNSISDKEDGTTFTIDFSWTKKDNEDGFAIQIDIETKQGNGPDPVATTTKSDPAVKATTPGKSDTTTSLGVKA</sequence>
<dbReference type="Proteomes" id="UP001328107">
    <property type="component" value="Unassembled WGS sequence"/>
</dbReference>
<dbReference type="EMBL" id="BTRK01000001">
    <property type="protein sequence ID" value="GMR30726.1"/>
    <property type="molecule type" value="Genomic_DNA"/>
</dbReference>
<name>A0AAN5C6W0_9BILA</name>
<comment type="caution">
    <text evidence="3">The sequence shown here is derived from an EMBL/GenBank/DDBJ whole genome shotgun (WGS) entry which is preliminary data.</text>
</comment>
<keyword evidence="2" id="KW-0732">Signal</keyword>
<dbReference type="AlphaFoldDB" id="A0AAN5C6W0"/>
<feature type="signal peptide" evidence="2">
    <location>
        <begin position="1"/>
        <end position="18"/>
    </location>
</feature>
<gene>
    <name evidence="3" type="ORF">PMAYCL1PPCAC_00921</name>
</gene>
<evidence type="ECO:0000313" key="4">
    <source>
        <dbReference type="Proteomes" id="UP001328107"/>
    </source>
</evidence>